<dbReference type="EMBL" id="MU003522">
    <property type="protein sequence ID" value="KAF2467084.1"/>
    <property type="molecule type" value="Genomic_DNA"/>
</dbReference>
<organism evidence="1 2">
    <name type="scientific">Lindgomyces ingoldianus</name>
    <dbReference type="NCBI Taxonomy" id="673940"/>
    <lineage>
        <taxon>Eukaryota</taxon>
        <taxon>Fungi</taxon>
        <taxon>Dikarya</taxon>
        <taxon>Ascomycota</taxon>
        <taxon>Pezizomycotina</taxon>
        <taxon>Dothideomycetes</taxon>
        <taxon>Pleosporomycetidae</taxon>
        <taxon>Pleosporales</taxon>
        <taxon>Lindgomycetaceae</taxon>
        <taxon>Lindgomyces</taxon>
    </lineage>
</organism>
<name>A0ACB6QJ82_9PLEO</name>
<sequence>MKSAVVSALIGAAILSQQVLAHPGHNHAKENEQRSAYLNNPNTKRSLAHCAEKLKARGNDIAMAARRSAIAQNLRKKRSISTEKSYLRARDFDEVLATDHHSNMTGITADTDPSVLFSGNSSCILSPETTQGPYWVSGELVREDITEDQEGVPLTLDIQIIDTNTCEPVPQSMLEIWHCNSTGVYSGVSASGNGNGAASNLNTTFLRGIQPSDTQGVVKFDTLFPGHYTGRATHIHVLAHMNATMLPNNTISGGSISHVGQVFFDQSLITQVEATTPYVNNAQELTTNADDSIMSGEAADVDPVAEYVFLGDDVSSGIFAWIAFGMDTTAVYNVSAAAVLTSNGGVANNNTGMGGPGGMPSGGPPPGAIPSGTALPTGTAAAGA</sequence>
<accession>A0ACB6QJ82</accession>
<dbReference type="Proteomes" id="UP000799755">
    <property type="component" value="Unassembled WGS sequence"/>
</dbReference>
<keyword evidence="2" id="KW-1185">Reference proteome</keyword>
<evidence type="ECO:0000313" key="2">
    <source>
        <dbReference type="Proteomes" id="UP000799755"/>
    </source>
</evidence>
<evidence type="ECO:0000313" key="1">
    <source>
        <dbReference type="EMBL" id="KAF2467084.1"/>
    </source>
</evidence>
<reference evidence="1" key="1">
    <citation type="journal article" date="2020" name="Stud. Mycol.">
        <title>101 Dothideomycetes genomes: a test case for predicting lifestyles and emergence of pathogens.</title>
        <authorList>
            <person name="Haridas S."/>
            <person name="Albert R."/>
            <person name="Binder M."/>
            <person name="Bloem J."/>
            <person name="Labutti K."/>
            <person name="Salamov A."/>
            <person name="Andreopoulos B."/>
            <person name="Baker S."/>
            <person name="Barry K."/>
            <person name="Bills G."/>
            <person name="Bluhm B."/>
            <person name="Cannon C."/>
            <person name="Castanera R."/>
            <person name="Culley D."/>
            <person name="Daum C."/>
            <person name="Ezra D."/>
            <person name="Gonzalez J."/>
            <person name="Henrissat B."/>
            <person name="Kuo A."/>
            <person name="Liang C."/>
            <person name="Lipzen A."/>
            <person name="Lutzoni F."/>
            <person name="Magnuson J."/>
            <person name="Mondo S."/>
            <person name="Nolan M."/>
            <person name="Ohm R."/>
            <person name="Pangilinan J."/>
            <person name="Park H.-J."/>
            <person name="Ramirez L."/>
            <person name="Alfaro M."/>
            <person name="Sun H."/>
            <person name="Tritt A."/>
            <person name="Yoshinaga Y."/>
            <person name="Zwiers L.-H."/>
            <person name="Turgeon B."/>
            <person name="Goodwin S."/>
            <person name="Spatafora J."/>
            <person name="Crous P."/>
            <person name="Grigoriev I."/>
        </authorList>
    </citation>
    <scope>NUCLEOTIDE SEQUENCE</scope>
    <source>
        <strain evidence="1">ATCC 200398</strain>
    </source>
</reference>
<protein>
    <submittedName>
        <fullName evidence="1">Aromatic compound dioxygenase</fullName>
    </submittedName>
</protein>
<comment type="caution">
    <text evidence="1">The sequence shown here is derived from an EMBL/GenBank/DDBJ whole genome shotgun (WGS) entry which is preliminary data.</text>
</comment>
<keyword evidence="1" id="KW-0223">Dioxygenase</keyword>
<keyword evidence="1" id="KW-0560">Oxidoreductase</keyword>
<gene>
    <name evidence="1" type="ORF">BDR25DRAFT_73029</name>
</gene>
<proteinExistence type="predicted"/>